<keyword evidence="5" id="KW-1185">Reference proteome</keyword>
<feature type="transmembrane region" description="Helical" evidence="1">
    <location>
        <begin position="80"/>
        <end position="99"/>
    </location>
</feature>
<evidence type="ECO:0000256" key="1">
    <source>
        <dbReference type="SAM" id="Phobius"/>
    </source>
</evidence>
<feature type="domain" description="SGNH" evidence="3">
    <location>
        <begin position="463"/>
        <end position="694"/>
    </location>
</feature>
<evidence type="ECO:0000259" key="2">
    <source>
        <dbReference type="Pfam" id="PF01757"/>
    </source>
</evidence>
<dbReference type="GO" id="GO:0009103">
    <property type="term" value="P:lipopolysaccharide biosynthetic process"/>
    <property type="evidence" value="ECO:0007669"/>
    <property type="project" value="TreeGrafter"/>
</dbReference>
<feature type="transmembrane region" description="Helical" evidence="1">
    <location>
        <begin position="175"/>
        <end position="191"/>
    </location>
</feature>
<feature type="transmembrane region" description="Helical" evidence="1">
    <location>
        <begin position="268"/>
        <end position="292"/>
    </location>
</feature>
<evidence type="ECO:0000259" key="3">
    <source>
        <dbReference type="Pfam" id="PF19040"/>
    </source>
</evidence>
<reference evidence="4 5" key="1">
    <citation type="submission" date="2021-03" db="EMBL/GenBank/DDBJ databases">
        <title>Whole genome shotgun sequence of Actinoplanes toevensis NBRC 105298.</title>
        <authorList>
            <person name="Komaki H."/>
            <person name="Tamura T."/>
        </authorList>
    </citation>
    <scope>NUCLEOTIDE SEQUENCE [LARGE SCALE GENOMIC DNA]</scope>
    <source>
        <strain evidence="4 5">NBRC 105298</strain>
    </source>
</reference>
<dbReference type="Pfam" id="PF01757">
    <property type="entry name" value="Acyl_transf_3"/>
    <property type="match status" value="1"/>
</dbReference>
<feature type="transmembrane region" description="Helical" evidence="1">
    <location>
        <begin position="241"/>
        <end position="262"/>
    </location>
</feature>
<name>A0A919W2J1_9ACTN</name>
<dbReference type="EMBL" id="BOQN01000016">
    <property type="protein sequence ID" value="GIM89570.1"/>
    <property type="molecule type" value="Genomic_DNA"/>
</dbReference>
<dbReference type="InterPro" id="IPR050879">
    <property type="entry name" value="Acyltransferase_3"/>
</dbReference>
<feature type="transmembrane region" description="Helical" evidence="1">
    <location>
        <begin position="366"/>
        <end position="386"/>
    </location>
</feature>
<sequence length="705" mass="78358">MSGPVRDRAVRFDIQALRAFAVATVVCAHLWPRGWLPGGFVGVDVFFVISGFLITSHLMEHVRPDFRGLLDFWGRRVRRLLPASLAVLAVTAVAGWVWLPESQWAQTARQIRAAATYWINWQLAGDSVDYFAAGTPESPVQHYWSLAVEEQFYLVWPLFLLALTWLGWRLRDRRKLYFTGLLVVAGASLWWSIRYTDTTPSAAYFVSTTRIWELGAGSLLAVVYPALVRARSRSRTRGKRIRIATAYAGWLLMGFAVLRFSADTPIPGWHALVPVAGATMVIATNAHLVWYPARVLQWLGDHSYSIYLWHWPLLLIEPAVFDNTSRGWADNAGIVLATLGLAALTKRYLEDPVRMLAWWRPLVRTYALGAAGMVIVIALAATWSGAENRRQDVYQRHLTEAVARGDRCFGAGALDPGLDCGRSLQGPYYPQTSTWQVGAIYADQPGLDGQKCNSVGDQWPVVRCDAGELSSPTTVVLAGNSHAFQWLEAVSNIAEAERWHLVTYYATGCPLTDIPRTVFQPATVHCADWQQGVLNSIIELKPAMMVTSNLSYENRYANWFTVDMGRQQLADAYTVTYQRLRDAGIRTVVINDTPSPSGGNKLELPQYPNADPIGCLNDNRENYEACSAPRSDWEYHDPALDAVSRIGSPKITSVDLNNHICGPEVCDAVVGGVRVRQDDSHLTATYVHTLIPYLRPALMAAIAGP</sequence>
<dbReference type="PANTHER" id="PTHR23028">
    <property type="entry name" value="ACETYLTRANSFERASE"/>
    <property type="match status" value="1"/>
</dbReference>
<dbReference type="Proteomes" id="UP000677082">
    <property type="component" value="Unassembled WGS sequence"/>
</dbReference>
<dbReference type="InterPro" id="IPR043968">
    <property type="entry name" value="SGNH"/>
</dbReference>
<dbReference type="GO" id="GO:0016020">
    <property type="term" value="C:membrane"/>
    <property type="evidence" value="ECO:0007669"/>
    <property type="project" value="TreeGrafter"/>
</dbReference>
<protein>
    <submittedName>
        <fullName evidence="4">Acyltransferase</fullName>
    </submittedName>
</protein>
<accession>A0A919W2J1</accession>
<keyword evidence="4" id="KW-0808">Transferase</keyword>
<evidence type="ECO:0000313" key="5">
    <source>
        <dbReference type="Proteomes" id="UP000677082"/>
    </source>
</evidence>
<dbReference type="GO" id="GO:0016747">
    <property type="term" value="F:acyltransferase activity, transferring groups other than amino-acyl groups"/>
    <property type="evidence" value="ECO:0007669"/>
    <property type="project" value="InterPro"/>
</dbReference>
<dbReference type="InterPro" id="IPR002656">
    <property type="entry name" value="Acyl_transf_3_dom"/>
</dbReference>
<dbReference type="PANTHER" id="PTHR23028:SF53">
    <property type="entry name" value="ACYL_TRANSF_3 DOMAIN-CONTAINING PROTEIN"/>
    <property type="match status" value="1"/>
</dbReference>
<keyword evidence="1" id="KW-0472">Membrane</keyword>
<feature type="transmembrane region" description="Helical" evidence="1">
    <location>
        <begin position="211"/>
        <end position="229"/>
    </location>
</feature>
<feature type="domain" description="Acyltransferase 3" evidence="2">
    <location>
        <begin position="13"/>
        <end position="342"/>
    </location>
</feature>
<keyword evidence="1" id="KW-1133">Transmembrane helix</keyword>
<keyword evidence="1" id="KW-0812">Transmembrane</keyword>
<dbReference type="AlphaFoldDB" id="A0A919W2J1"/>
<gene>
    <name evidence="4" type="ORF">Ato02nite_013630</name>
</gene>
<feature type="transmembrane region" description="Helical" evidence="1">
    <location>
        <begin position="151"/>
        <end position="168"/>
    </location>
</feature>
<dbReference type="RefSeq" id="WP_213005533.1">
    <property type="nucleotide sequence ID" value="NZ_BOQN01000016.1"/>
</dbReference>
<comment type="caution">
    <text evidence="4">The sequence shown here is derived from an EMBL/GenBank/DDBJ whole genome shotgun (WGS) entry which is preliminary data.</text>
</comment>
<dbReference type="Pfam" id="PF19040">
    <property type="entry name" value="SGNH"/>
    <property type="match status" value="1"/>
</dbReference>
<proteinExistence type="predicted"/>
<keyword evidence="4" id="KW-0012">Acyltransferase</keyword>
<evidence type="ECO:0000313" key="4">
    <source>
        <dbReference type="EMBL" id="GIM89570.1"/>
    </source>
</evidence>
<feature type="transmembrane region" description="Helical" evidence="1">
    <location>
        <begin position="38"/>
        <end position="59"/>
    </location>
</feature>
<organism evidence="4 5">
    <name type="scientific">Paractinoplanes toevensis</name>
    <dbReference type="NCBI Taxonomy" id="571911"/>
    <lineage>
        <taxon>Bacteria</taxon>
        <taxon>Bacillati</taxon>
        <taxon>Actinomycetota</taxon>
        <taxon>Actinomycetes</taxon>
        <taxon>Micromonosporales</taxon>
        <taxon>Micromonosporaceae</taxon>
        <taxon>Paractinoplanes</taxon>
    </lineage>
</organism>